<protein>
    <submittedName>
        <fullName evidence="7">Cytochrome c</fullName>
    </submittedName>
</protein>
<dbReference type="RefSeq" id="WP_290315229.1">
    <property type="nucleotide sequence ID" value="NZ_JAUFPN010000033.1"/>
</dbReference>
<feature type="signal peptide" evidence="6">
    <location>
        <begin position="1"/>
        <end position="21"/>
    </location>
</feature>
<keyword evidence="5" id="KW-0408">Iron</keyword>
<keyword evidence="1" id="KW-0813">Transport</keyword>
<reference evidence="8" key="1">
    <citation type="journal article" date="2019" name="Int. J. Syst. Evol. Microbiol.">
        <title>The Global Catalogue of Microorganisms (GCM) 10K type strain sequencing project: providing services to taxonomists for standard genome sequencing and annotation.</title>
        <authorList>
            <consortium name="The Broad Institute Genomics Platform"/>
            <consortium name="The Broad Institute Genome Sequencing Center for Infectious Disease"/>
            <person name="Wu L."/>
            <person name="Ma J."/>
        </authorList>
    </citation>
    <scope>NUCLEOTIDE SEQUENCE [LARGE SCALE GENOMIC DNA]</scope>
    <source>
        <strain evidence="8">CECT 7131</strain>
    </source>
</reference>
<evidence type="ECO:0000256" key="6">
    <source>
        <dbReference type="SAM" id="SignalP"/>
    </source>
</evidence>
<evidence type="ECO:0000256" key="4">
    <source>
        <dbReference type="ARBA" id="ARBA00022982"/>
    </source>
</evidence>
<proteinExistence type="predicted"/>
<keyword evidence="3" id="KW-0479">Metal-binding</keyword>
<dbReference type="InterPro" id="IPR002321">
    <property type="entry name" value="Cyt_c_II"/>
</dbReference>
<sequence>MKMRIWVAALGMAALAGTAFAQGDVIAERRAGLKRMGGHMDAFKPVAEARGDVAALAPRVDDMIAWFRTMPDRFPAGSNTGDTKALPAVWSERAGFEAANTRMLGQLEVLKAAATAGDAAGFATAYQATGPQFCGACHRTYRAR</sequence>
<dbReference type="InterPro" id="IPR010980">
    <property type="entry name" value="Cyt_c/b562"/>
</dbReference>
<evidence type="ECO:0000313" key="7">
    <source>
        <dbReference type="EMBL" id="MDN3563490.1"/>
    </source>
</evidence>
<dbReference type="EMBL" id="JAUFPN010000033">
    <property type="protein sequence ID" value="MDN3563490.1"/>
    <property type="molecule type" value="Genomic_DNA"/>
</dbReference>
<dbReference type="PROSITE" id="PS51009">
    <property type="entry name" value="CYTCII"/>
    <property type="match status" value="1"/>
</dbReference>
<accession>A0ABT8A177</accession>
<evidence type="ECO:0000256" key="3">
    <source>
        <dbReference type="ARBA" id="ARBA00022723"/>
    </source>
</evidence>
<dbReference type="PIRSF" id="PIRSF000027">
    <property type="entry name" value="Cytc_c_prime"/>
    <property type="match status" value="1"/>
</dbReference>
<evidence type="ECO:0000256" key="2">
    <source>
        <dbReference type="ARBA" id="ARBA00022617"/>
    </source>
</evidence>
<dbReference type="Proteomes" id="UP001529369">
    <property type="component" value="Unassembled WGS sequence"/>
</dbReference>
<comment type="caution">
    <text evidence="7">The sequence shown here is derived from an EMBL/GenBank/DDBJ whole genome shotgun (WGS) entry which is preliminary data.</text>
</comment>
<name>A0ABT8A177_9PROT</name>
<keyword evidence="8" id="KW-1185">Reference proteome</keyword>
<gene>
    <name evidence="7" type="ORF">QWZ14_03765</name>
</gene>
<dbReference type="Gene3D" id="1.20.120.10">
    <property type="entry name" value="Cytochrome c/b562"/>
    <property type="match status" value="1"/>
</dbReference>
<evidence type="ECO:0000313" key="8">
    <source>
        <dbReference type="Proteomes" id="UP001529369"/>
    </source>
</evidence>
<dbReference type="SUPFAM" id="SSF47175">
    <property type="entry name" value="Cytochromes"/>
    <property type="match status" value="1"/>
</dbReference>
<keyword evidence="4" id="KW-0249">Electron transport</keyword>
<organism evidence="7 8">
    <name type="scientific">Paeniroseomonas aquatica</name>
    <dbReference type="NCBI Taxonomy" id="373043"/>
    <lineage>
        <taxon>Bacteria</taxon>
        <taxon>Pseudomonadati</taxon>
        <taxon>Pseudomonadota</taxon>
        <taxon>Alphaproteobacteria</taxon>
        <taxon>Acetobacterales</taxon>
        <taxon>Acetobacteraceae</taxon>
        <taxon>Paeniroseomonas</taxon>
    </lineage>
</organism>
<keyword evidence="6" id="KW-0732">Signal</keyword>
<dbReference type="Pfam" id="PF01322">
    <property type="entry name" value="Cytochrom_C_2"/>
    <property type="match status" value="1"/>
</dbReference>
<keyword evidence="2" id="KW-0349">Heme</keyword>
<evidence type="ECO:0000256" key="1">
    <source>
        <dbReference type="ARBA" id="ARBA00022448"/>
    </source>
</evidence>
<evidence type="ECO:0000256" key="5">
    <source>
        <dbReference type="ARBA" id="ARBA00023004"/>
    </source>
</evidence>
<feature type="chain" id="PRO_5045448623" evidence="6">
    <location>
        <begin position="22"/>
        <end position="144"/>
    </location>
</feature>
<dbReference type="InterPro" id="IPR012127">
    <property type="entry name" value="Cyt_c_prime"/>
</dbReference>